<evidence type="ECO:0000313" key="2">
    <source>
        <dbReference type="EMBL" id="EKF55485.1"/>
    </source>
</evidence>
<gene>
    <name evidence="2" type="ORF">I215_07242</name>
</gene>
<sequence length="791" mass="81128">MKKIKLLPVVTLVAILMTACSSDDDNFNPDPDPGPLGEEITKTGKISENETWTAENIYVLDGKVVVSEGATLTIEPGTIIKGAEGQESLASALVVDQGAKLMAEGTPSKPIIFTSVLDGIEQGQTTGTLSDSDVGLWGGIIVLGKAPISVNGDVQTAQIEGIPATEDYGQYGGTDSADNSGSLKYISIRHGGITIGADNEINGLTLGGVGSGTSIDHIEVVANQDDGIEWFGGTVNVTNALVWSQGDDGFDADQAWSGTLSNGVVIMGGESGTALELDGPEGSAATEAGFTMENITLIGAGTSSKYADLRDGLIVNLNNVFAYGFGADATVSINGADTAAELASDRIAFSDWEIVLPEGITMDQVFTGDYNEGDEVKFLNNAQAVGSQGGVGANMDVFSWTFAATKGAIPTAPLGTTITKSGSLTADETWTAENIYILDGKVVVSEGATLTIEPGTIVKGAEGQESLASALVVDQGAKLMAEGTADAPIIFTSILDGIEPGQTTGTLSSSDVGLWGGVIVLGKAPISVNGDVQTAQIEGIPATESYGQYGGSDPADNSGTIKYISIRHGGITIGADNEINGLTLGGVGSGTTIDHVEVVANQDDGIEWFGGSVNVTNALVWSQGDDGFDADQAWSGTLSNGVVVMGTESGTALELDGPEGSATTEAGFTMENITLIGAGTSSKYADLRDGLIANLNNIFAVGFGTDATVHINGPDTATELTNDRLVFSNWELVLAEGLTIDQIFTGDFSPGDQVKFTNNATNVSLNNATVGADISVFAWTDAFAAGVLNLN</sequence>
<dbReference type="STRING" id="555500.I215_07242"/>
<dbReference type="PANTHER" id="PTHR41339">
    <property type="entry name" value="LIPL48"/>
    <property type="match status" value="1"/>
</dbReference>
<dbReference type="eggNOG" id="COG2182">
    <property type="taxonomic scope" value="Bacteria"/>
</dbReference>
<keyword evidence="3" id="KW-1185">Reference proteome</keyword>
<accession>K2PSF1</accession>
<evidence type="ECO:0000256" key="1">
    <source>
        <dbReference type="SAM" id="SignalP"/>
    </source>
</evidence>
<keyword evidence="2" id="KW-0449">Lipoprotein</keyword>
<name>K2PSF1_9FLAO</name>
<dbReference type="Proteomes" id="UP000007364">
    <property type="component" value="Unassembled WGS sequence"/>
</dbReference>
<proteinExistence type="predicted"/>
<evidence type="ECO:0000313" key="3">
    <source>
        <dbReference type="Proteomes" id="UP000007364"/>
    </source>
</evidence>
<dbReference type="EMBL" id="AMSG01000007">
    <property type="protein sequence ID" value="EKF55485.1"/>
    <property type="molecule type" value="Genomic_DNA"/>
</dbReference>
<dbReference type="RefSeq" id="WP_008991310.1">
    <property type="nucleotide sequence ID" value="NZ_AMSG01000007.1"/>
</dbReference>
<comment type="caution">
    <text evidence="2">The sequence shown here is derived from an EMBL/GenBank/DDBJ whole genome shotgun (WGS) entry which is preliminary data.</text>
</comment>
<feature type="signal peptide" evidence="1">
    <location>
        <begin position="1"/>
        <end position="21"/>
    </location>
</feature>
<dbReference type="PANTHER" id="PTHR41339:SF1">
    <property type="entry name" value="SECRETED PROTEIN"/>
    <property type="match status" value="1"/>
</dbReference>
<protein>
    <submittedName>
        <fullName evidence="2">Putative lipoprotein</fullName>
    </submittedName>
</protein>
<feature type="chain" id="PRO_5003862854" evidence="1">
    <location>
        <begin position="22"/>
        <end position="791"/>
    </location>
</feature>
<reference evidence="2 3" key="1">
    <citation type="journal article" date="2012" name="J. Bacteriol.">
        <title>Genome Sequence of Galbibacter marinum Type Strain ck-I2-15.</title>
        <authorList>
            <person name="Lai Q."/>
            <person name="Li C."/>
            <person name="Shao Z."/>
        </authorList>
    </citation>
    <scope>NUCLEOTIDE SEQUENCE [LARGE SCALE GENOMIC DNA]</scope>
    <source>
        <strain evidence="3">ck-I2-15</strain>
    </source>
</reference>
<dbReference type="SUPFAM" id="SSF51126">
    <property type="entry name" value="Pectin lyase-like"/>
    <property type="match status" value="1"/>
</dbReference>
<dbReference type="PROSITE" id="PS51257">
    <property type="entry name" value="PROKAR_LIPOPROTEIN"/>
    <property type="match status" value="1"/>
</dbReference>
<dbReference type="AlphaFoldDB" id="K2PSF1"/>
<dbReference type="OrthoDB" id="1521716at2"/>
<keyword evidence="1" id="KW-0732">Signal</keyword>
<dbReference type="PATRIC" id="fig|555500.3.peg.1502"/>
<organism evidence="2 3">
    <name type="scientific">Galbibacter marinus</name>
    <dbReference type="NCBI Taxonomy" id="555500"/>
    <lineage>
        <taxon>Bacteria</taxon>
        <taxon>Pseudomonadati</taxon>
        <taxon>Bacteroidota</taxon>
        <taxon>Flavobacteriia</taxon>
        <taxon>Flavobacteriales</taxon>
        <taxon>Flavobacteriaceae</taxon>
        <taxon>Galbibacter</taxon>
    </lineage>
</organism>
<dbReference type="InterPro" id="IPR011050">
    <property type="entry name" value="Pectin_lyase_fold/virulence"/>
</dbReference>